<dbReference type="Proteomes" id="UP001231189">
    <property type="component" value="Unassembled WGS sequence"/>
</dbReference>
<dbReference type="InterPro" id="IPR005162">
    <property type="entry name" value="Retrotrans_gag_dom"/>
</dbReference>
<dbReference type="EMBL" id="JAUUTY010000003">
    <property type="protein sequence ID" value="KAK1665632.1"/>
    <property type="molecule type" value="Genomic_DNA"/>
</dbReference>
<reference evidence="3" key="1">
    <citation type="submission" date="2023-07" db="EMBL/GenBank/DDBJ databases">
        <title>A chromosome-level genome assembly of Lolium multiflorum.</title>
        <authorList>
            <person name="Chen Y."/>
            <person name="Copetti D."/>
            <person name="Kolliker R."/>
            <person name="Studer B."/>
        </authorList>
    </citation>
    <scope>NUCLEOTIDE SEQUENCE</scope>
    <source>
        <strain evidence="3">02402/16</strain>
        <tissue evidence="3">Leaf</tissue>
    </source>
</reference>
<dbReference type="Pfam" id="PF03732">
    <property type="entry name" value="Retrotrans_gag"/>
    <property type="match status" value="1"/>
</dbReference>
<evidence type="ECO:0000259" key="2">
    <source>
        <dbReference type="Pfam" id="PF03732"/>
    </source>
</evidence>
<proteinExistence type="predicted"/>
<keyword evidence="4" id="KW-1185">Reference proteome</keyword>
<feature type="region of interest" description="Disordered" evidence="1">
    <location>
        <begin position="35"/>
        <end position="74"/>
    </location>
</feature>
<dbReference type="AlphaFoldDB" id="A0AAD8WK75"/>
<name>A0AAD8WK75_LOLMU</name>
<protein>
    <recommendedName>
        <fullName evidence="2">Retrotransposon gag domain-containing protein</fullName>
    </recommendedName>
</protein>
<accession>A0AAD8WK75</accession>
<comment type="caution">
    <text evidence="3">The sequence shown here is derived from an EMBL/GenBank/DDBJ whole genome shotgun (WGS) entry which is preliminary data.</text>
</comment>
<evidence type="ECO:0000313" key="4">
    <source>
        <dbReference type="Proteomes" id="UP001231189"/>
    </source>
</evidence>
<organism evidence="3 4">
    <name type="scientific">Lolium multiflorum</name>
    <name type="common">Italian ryegrass</name>
    <name type="synonym">Lolium perenne subsp. multiflorum</name>
    <dbReference type="NCBI Taxonomy" id="4521"/>
    <lineage>
        <taxon>Eukaryota</taxon>
        <taxon>Viridiplantae</taxon>
        <taxon>Streptophyta</taxon>
        <taxon>Embryophyta</taxon>
        <taxon>Tracheophyta</taxon>
        <taxon>Spermatophyta</taxon>
        <taxon>Magnoliopsida</taxon>
        <taxon>Liliopsida</taxon>
        <taxon>Poales</taxon>
        <taxon>Poaceae</taxon>
        <taxon>BOP clade</taxon>
        <taxon>Pooideae</taxon>
        <taxon>Poodae</taxon>
        <taxon>Poeae</taxon>
        <taxon>Poeae Chloroplast Group 2 (Poeae type)</taxon>
        <taxon>Loliodinae</taxon>
        <taxon>Loliinae</taxon>
        <taxon>Lolium</taxon>
    </lineage>
</organism>
<feature type="region of interest" description="Disordered" evidence="1">
    <location>
        <begin position="1"/>
        <end position="21"/>
    </location>
</feature>
<evidence type="ECO:0000256" key="1">
    <source>
        <dbReference type="SAM" id="MobiDB-lite"/>
    </source>
</evidence>
<feature type="domain" description="Retrotransposon gag" evidence="2">
    <location>
        <begin position="221"/>
        <end position="295"/>
    </location>
</feature>
<evidence type="ECO:0000313" key="3">
    <source>
        <dbReference type="EMBL" id="KAK1665632.1"/>
    </source>
</evidence>
<sequence length="310" mass="34809">MYLPPPRRQSAAIARRRSRSRAAFGAVRALGSIARRRHHVLAATSRAPRPSQSSDREHATAATEPRSDNAPGAHAQSLLDQAITLDNNIKKEENRREDSAIARTTLSRSTRSTILEESGVTTHTSIMVISVENGNNYNSHRHNEGFKETIPIVTPMVTMVITMETMASTILIQGTKPNPFQKGHVNHLYVEEVANEPNAVMDCEEAKDILVIAVIVWVALIKANDLDWETFKEGFRTAHISLGIMNLKRDEFRSLRQGGRTLKEYMDDFYALARYAPEDIDTDVKRKEKFLNGLKGELKIPLFVAYAPNY</sequence>
<gene>
    <name evidence="3" type="ORF">QYE76_053791</name>
</gene>